<dbReference type="Pfam" id="PF00532">
    <property type="entry name" value="Peripla_BP_1"/>
    <property type="match status" value="1"/>
</dbReference>
<dbReference type="PANTHER" id="PTHR30146">
    <property type="entry name" value="LACI-RELATED TRANSCRIPTIONAL REPRESSOR"/>
    <property type="match status" value="1"/>
</dbReference>
<dbReference type="PROSITE" id="PS50932">
    <property type="entry name" value="HTH_LACI_2"/>
    <property type="match status" value="1"/>
</dbReference>
<dbReference type="InterPro" id="IPR001761">
    <property type="entry name" value="Peripla_BP/Lac1_sug-bd_dom"/>
</dbReference>
<dbReference type="SMART" id="SM00354">
    <property type="entry name" value="HTH_LACI"/>
    <property type="match status" value="1"/>
</dbReference>
<dbReference type="KEGG" id="lbk:LVISKB_0106"/>
<evidence type="ECO:0000256" key="1">
    <source>
        <dbReference type="ARBA" id="ARBA00023015"/>
    </source>
</evidence>
<dbReference type="InterPro" id="IPR000843">
    <property type="entry name" value="HTH_LacI"/>
</dbReference>
<dbReference type="GO" id="GO:0003700">
    <property type="term" value="F:DNA-binding transcription factor activity"/>
    <property type="evidence" value="ECO:0007669"/>
    <property type="project" value="TreeGrafter"/>
</dbReference>
<name>M5AXH3_LEVBR</name>
<dbReference type="InterPro" id="IPR028082">
    <property type="entry name" value="Peripla_BP_I"/>
</dbReference>
<dbReference type="SUPFAM" id="SSF47413">
    <property type="entry name" value="lambda repressor-like DNA-binding domains"/>
    <property type="match status" value="1"/>
</dbReference>
<dbReference type="CDD" id="cd01392">
    <property type="entry name" value="HTH_LacI"/>
    <property type="match status" value="1"/>
</dbReference>
<keyword evidence="1" id="KW-0805">Transcription regulation</keyword>
<accession>M5AXH3</accession>
<organism evidence="5 6">
    <name type="scientific">Levilactobacillus brevis KB290</name>
    <dbReference type="NCBI Taxonomy" id="1001583"/>
    <lineage>
        <taxon>Bacteria</taxon>
        <taxon>Bacillati</taxon>
        <taxon>Bacillota</taxon>
        <taxon>Bacilli</taxon>
        <taxon>Lactobacillales</taxon>
        <taxon>Lactobacillaceae</taxon>
        <taxon>Levilactobacillus</taxon>
    </lineage>
</organism>
<evidence type="ECO:0000313" key="5">
    <source>
        <dbReference type="EMBL" id="BAN05741.1"/>
    </source>
</evidence>
<dbReference type="InterPro" id="IPR010982">
    <property type="entry name" value="Lambda_DNA-bd_dom_sf"/>
</dbReference>
<evidence type="ECO:0000259" key="4">
    <source>
        <dbReference type="PROSITE" id="PS50932"/>
    </source>
</evidence>
<reference evidence="5 6" key="1">
    <citation type="journal article" date="2013" name="PLoS ONE">
        <title>Genomic Analysis by Deep Sequencing of the Probiotic Lactobacillus brevis KB290 Harboring Nine Plasmids Reveals Genomic Stability.</title>
        <authorList>
            <person name="Fukao M."/>
            <person name="Oshima K."/>
            <person name="Morita H."/>
            <person name="Toh H."/>
            <person name="Suda W."/>
            <person name="Kim S.W."/>
            <person name="Suzuki S."/>
            <person name="Yakabe T."/>
            <person name="Hattori M."/>
            <person name="Yajima N."/>
        </authorList>
    </citation>
    <scope>NUCLEOTIDE SEQUENCE [LARGE SCALE GENOMIC DNA]</scope>
    <source>
        <strain evidence="5 6">KB290</strain>
    </source>
</reference>
<dbReference type="PANTHER" id="PTHR30146:SF154">
    <property type="entry name" value="TRANSCRIPTION REGULATOR, MEMBER OF GALR FAMILY"/>
    <property type="match status" value="1"/>
</dbReference>
<dbReference type="HOGENOM" id="CLU_037628_6_0_9"/>
<dbReference type="Gene3D" id="1.10.260.40">
    <property type="entry name" value="lambda repressor-like DNA-binding domains"/>
    <property type="match status" value="1"/>
</dbReference>
<feature type="domain" description="HTH lacI-type" evidence="4">
    <location>
        <begin position="18"/>
        <end position="73"/>
    </location>
</feature>
<evidence type="ECO:0000256" key="2">
    <source>
        <dbReference type="ARBA" id="ARBA00023125"/>
    </source>
</evidence>
<dbReference type="SUPFAM" id="SSF53822">
    <property type="entry name" value="Periplasmic binding protein-like I"/>
    <property type="match status" value="1"/>
</dbReference>
<dbReference type="PATRIC" id="fig|1001583.3.peg.103"/>
<sequence>MGVGFLMLTGGGLTMKNTTIADVAAAADVSVTTVSRYLNGNYQKMSAATKQRIKETIATLHYAPKASARKMRQDHSQLIGVVVGDIANVFSSLLFKGIYDVLQPAGYDVLLMNANNTATTEHGELTRLAAQQVDGIILQPSAATAAAYAGLTIPTIIVDRQLPNSPLAQVLSSNFDASYQLGQHLREQGYRRLITVGRAVAPHTAQTDRLAGLTATGLSVIHLDMTSHGAPWLTQQLRQYQQAPDKPVIISLMGPLLFEILASLKAAHLHFPADVGLVSFDDWQWSQYVNDGIYLLQQQPALMGQLAATTLLHQLSTTPTTMTQYVPVAPVVKPSL</sequence>
<dbReference type="AlphaFoldDB" id="M5AXH3"/>
<keyword evidence="3" id="KW-0804">Transcription</keyword>
<keyword evidence="2" id="KW-0238">DNA-binding</keyword>
<dbReference type="EMBL" id="AP012167">
    <property type="protein sequence ID" value="BAN05741.1"/>
    <property type="molecule type" value="Genomic_DNA"/>
</dbReference>
<dbReference type="Proteomes" id="UP000012042">
    <property type="component" value="Chromosome"/>
</dbReference>
<dbReference type="Pfam" id="PF00356">
    <property type="entry name" value="LacI"/>
    <property type="match status" value="1"/>
</dbReference>
<dbReference type="PROSITE" id="PS00356">
    <property type="entry name" value="HTH_LACI_1"/>
    <property type="match status" value="1"/>
</dbReference>
<gene>
    <name evidence="5" type="ORF">LVISKB_0106</name>
</gene>
<evidence type="ECO:0000256" key="3">
    <source>
        <dbReference type="ARBA" id="ARBA00023163"/>
    </source>
</evidence>
<protein>
    <submittedName>
        <fullName evidence="5">HTH-type transcriptional regulator kdgR</fullName>
    </submittedName>
</protein>
<evidence type="ECO:0000313" key="6">
    <source>
        <dbReference type="Proteomes" id="UP000012042"/>
    </source>
</evidence>
<proteinExistence type="predicted"/>
<dbReference type="GO" id="GO:0000976">
    <property type="term" value="F:transcription cis-regulatory region binding"/>
    <property type="evidence" value="ECO:0007669"/>
    <property type="project" value="TreeGrafter"/>
</dbReference>
<dbReference type="Gene3D" id="3.40.50.2300">
    <property type="match status" value="2"/>
</dbReference>